<dbReference type="RefSeq" id="WP_065974695.1">
    <property type="nucleotide sequence ID" value="NZ_LWRY01000293.1"/>
</dbReference>
<proteinExistence type="predicted"/>
<reference evidence="2" key="1">
    <citation type="journal article" date="2016" name="Int. J. Mol. Sci.">
        <title>Comparative genomics of the extreme acidophile Acidithiobacillus thiooxidans reveals intraspecific divergence and niche adaptation.</title>
        <authorList>
            <person name="Zhang X."/>
            <person name="Feng X."/>
            <person name="Tao J."/>
            <person name="Ma L."/>
            <person name="Xiao Y."/>
            <person name="Liang Y."/>
            <person name="Liu X."/>
            <person name="Yin H."/>
        </authorList>
    </citation>
    <scope>NUCLEOTIDE SEQUENCE [LARGE SCALE GENOMIC DNA]</scope>
    <source>
        <strain evidence="2">DXS-W</strain>
    </source>
</reference>
<organism evidence="2 3">
    <name type="scientific">Acidithiobacillus thiooxidans</name>
    <name type="common">Thiobacillus thiooxidans</name>
    <dbReference type="NCBI Taxonomy" id="930"/>
    <lineage>
        <taxon>Bacteria</taxon>
        <taxon>Pseudomonadati</taxon>
        <taxon>Pseudomonadota</taxon>
        <taxon>Acidithiobacillia</taxon>
        <taxon>Acidithiobacillales</taxon>
        <taxon>Acidithiobacillaceae</taxon>
        <taxon>Acidithiobacillus</taxon>
    </lineage>
</organism>
<feature type="region of interest" description="Disordered" evidence="1">
    <location>
        <begin position="120"/>
        <end position="142"/>
    </location>
</feature>
<comment type="caution">
    <text evidence="2">The sequence shown here is derived from an EMBL/GenBank/DDBJ whole genome shotgun (WGS) entry which is preliminary data.</text>
</comment>
<accession>A0A1C2IYJ1</accession>
<name>A0A1C2IYJ1_ACITH</name>
<sequence>MTIKKFNRNQFDCRQMLPQGDPDLDLLSSTVKLAVPSIRQREYYIPAIPLRFLREVATAGDALPVLLVALAMMRMKGLNEIALGPSLWSMIDNPGPRVRARLLKQIAALPEELCTLEPRRGRPHLLRTGPDWPKKTKRREQE</sequence>
<keyword evidence="3" id="KW-1185">Reference proteome</keyword>
<evidence type="ECO:0000313" key="3">
    <source>
        <dbReference type="Proteomes" id="UP000095008"/>
    </source>
</evidence>
<evidence type="ECO:0000256" key="1">
    <source>
        <dbReference type="SAM" id="MobiDB-lite"/>
    </source>
</evidence>
<evidence type="ECO:0000313" key="2">
    <source>
        <dbReference type="EMBL" id="OCX67876.1"/>
    </source>
</evidence>
<dbReference type="Proteomes" id="UP000095008">
    <property type="component" value="Unassembled WGS sequence"/>
</dbReference>
<dbReference type="EMBL" id="LWRY01000293">
    <property type="protein sequence ID" value="OCX67876.1"/>
    <property type="molecule type" value="Genomic_DNA"/>
</dbReference>
<gene>
    <name evidence="2" type="ORF">A6M23_19715</name>
</gene>
<protein>
    <submittedName>
        <fullName evidence="2">Uncharacterized protein</fullName>
    </submittedName>
</protein>
<dbReference type="AlphaFoldDB" id="A0A1C2IYJ1"/>